<protein>
    <recommendedName>
        <fullName evidence="10">Protein PBN1</fullName>
    </recommendedName>
</protein>
<dbReference type="PANTHER" id="PTHR28650">
    <property type="entry name" value="PHOSPHATIDYLINOSITOL-GLYCAN BIOSYNTHESIS CLASS X PROTEIN"/>
    <property type="match status" value="1"/>
</dbReference>
<evidence type="ECO:0000256" key="2">
    <source>
        <dbReference type="ARBA" id="ARBA00004687"/>
    </source>
</evidence>
<name>A0AAD5UWM5_9APHY</name>
<keyword evidence="8" id="KW-0472">Membrane</keyword>
<keyword evidence="12" id="KW-1185">Reference proteome</keyword>
<dbReference type="SMART" id="SM00780">
    <property type="entry name" value="PIG-X"/>
    <property type="match status" value="1"/>
</dbReference>
<dbReference type="Pfam" id="PF08320">
    <property type="entry name" value="PIG-X"/>
    <property type="match status" value="1"/>
</dbReference>
<keyword evidence="9" id="KW-0325">Glycoprotein</keyword>
<reference evidence="11" key="1">
    <citation type="submission" date="2022-07" db="EMBL/GenBank/DDBJ databases">
        <title>Genome Sequence of Physisporinus lineatus.</title>
        <authorList>
            <person name="Buettner E."/>
        </authorList>
    </citation>
    <scope>NUCLEOTIDE SEQUENCE</scope>
    <source>
        <strain evidence="11">VT162</strain>
    </source>
</reference>
<dbReference type="GO" id="GO:0006506">
    <property type="term" value="P:GPI anchor biosynthetic process"/>
    <property type="evidence" value="ECO:0007669"/>
    <property type="project" value="UniProtKB-KW"/>
</dbReference>
<dbReference type="InterPro" id="IPR040039">
    <property type="entry name" value="PIGX"/>
</dbReference>
<evidence type="ECO:0000256" key="7">
    <source>
        <dbReference type="ARBA" id="ARBA00022989"/>
    </source>
</evidence>
<evidence type="ECO:0000256" key="8">
    <source>
        <dbReference type="ARBA" id="ARBA00023136"/>
    </source>
</evidence>
<keyword evidence="5" id="KW-0812">Transmembrane</keyword>
<evidence type="ECO:0000256" key="6">
    <source>
        <dbReference type="ARBA" id="ARBA00022824"/>
    </source>
</evidence>
<evidence type="ECO:0000256" key="1">
    <source>
        <dbReference type="ARBA" id="ARBA00004389"/>
    </source>
</evidence>
<organism evidence="11 12">
    <name type="scientific">Meripilus lineatus</name>
    <dbReference type="NCBI Taxonomy" id="2056292"/>
    <lineage>
        <taxon>Eukaryota</taxon>
        <taxon>Fungi</taxon>
        <taxon>Dikarya</taxon>
        <taxon>Basidiomycota</taxon>
        <taxon>Agaricomycotina</taxon>
        <taxon>Agaricomycetes</taxon>
        <taxon>Polyporales</taxon>
        <taxon>Meripilaceae</taxon>
        <taxon>Meripilus</taxon>
    </lineage>
</organism>
<evidence type="ECO:0000256" key="3">
    <source>
        <dbReference type="ARBA" id="ARBA00010345"/>
    </source>
</evidence>
<evidence type="ECO:0000256" key="5">
    <source>
        <dbReference type="ARBA" id="ARBA00022692"/>
    </source>
</evidence>
<comment type="function">
    <text evidence="10">Required for proper folding and/or the stability of a subset of proteins in the endoplasmic reticulum. Component of glycosylphosphatidylinositol-mannosyltransferase 1 which transfers the first of the 4 mannoses in the GPI-anchor precursors during GPI-anchor biosynthesis. Probably acts by stabilizing the mannosyltransferase GPI14.</text>
</comment>
<comment type="subcellular location">
    <subcellularLocation>
        <location evidence="1 10">Endoplasmic reticulum membrane</location>
        <topology evidence="1 10">Single-pass membrane protein</topology>
    </subcellularLocation>
</comment>
<keyword evidence="7" id="KW-1133">Transmembrane helix</keyword>
<dbReference type="InterPro" id="IPR013233">
    <property type="entry name" value="PIG-X/PBN1"/>
</dbReference>
<dbReference type="GO" id="GO:0005789">
    <property type="term" value="C:endoplasmic reticulum membrane"/>
    <property type="evidence" value="ECO:0007669"/>
    <property type="project" value="UniProtKB-SubCell"/>
</dbReference>
<keyword evidence="6 10" id="KW-0256">Endoplasmic reticulum</keyword>
<evidence type="ECO:0000313" key="11">
    <source>
        <dbReference type="EMBL" id="KAJ3476516.1"/>
    </source>
</evidence>
<proteinExistence type="inferred from homology"/>
<gene>
    <name evidence="11" type="ORF">NLI96_g11103</name>
</gene>
<dbReference type="AlphaFoldDB" id="A0AAD5UWM5"/>
<evidence type="ECO:0000256" key="9">
    <source>
        <dbReference type="ARBA" id="ARBA00023180"/>
    </source>
</evidence>
<dbReference type="PANTHER" id="PTHR28650:SF1">
    <property type="entry name" value="PHOSPHATIDYLINOSITOL-GLYCAN BIOSYNTHESIS CLASS X PROTEIN"/>
    <property type="match status" value="1"/>
</dbReference>
<evidence type="ECO:0000313" key="12">
    <source>
        <dbReference type="Proteomes" id="UP001212997"/>
    </source>
</evidence>
<comment type="pathway">
    <text evidence="2 10">Glycolipid biosynthesis; glycosylphosphatidylinositol-anchor biosynthesis.</text>
</comment>
<comment type="similarity">
    <text evidence="3 10">Belongs to the PIGX family.</text>
</comment>
<comment type="caution">
    <text evidence="11">The sequence shown here is derived from an EMBL/GenBank/DDBJ whole genome shotgun (WGS) entry which is preliminary data.</text>
</comment>
<evidence type="ECO:0000256" key="10">
    <source>
        <dbReference type="RuleBase" id="RU366056"/>
    </source>
</evidence>
<dbReference type="Proteomes" id="UP001212997">
    <property type="component" value="Unassembled WGS sequence"/>
</dbReference>
<evidence type="ECO:0000256" key="4">
    <source>
        <dbReference type="ARBA" id="ARBA00022502"/>
    </source>
</evidence>
<sequence length="186" mass="20950">MRTEHFQGFHYTFSTTVSTDHRQGCTLQLHHELPPEVFPDPYELEHDPLLQCSVSSIPNLEYPASLVNHGTDLRCEVLISPDALRSKNVTVRVPLHARYGSPSSENSTLRTFHVPSTRLAWSCPFETETSVPLDPLDRHDVSIDVPVGLLNHTNVVEISTQATVVFTALYLLGVFFKAWKRCNLKA</sequence>
<dbReference type="EMBL" id="JANAWD010000698">
    <property type="protein sequence ID" value="KAJ3476516.1"/>
    <property type="molecule type" value="Genomic_DNA"/>
</dbReference>
<keyword evidence="4 10" id="KW-0337">GPI-anchor biosynthesis</keyword>
<accession>A0AAD5UWM5</accession>